<feature type="domain" description="Glucose-methanol-choline oxidoreductase C-terminal" evidence="7">
    <location>
        <begin position="428"/>
        <end position="546"/>
    </location>
</feature>
<dbReference type="InterPro" id="IPR036188">
    <property type="entry name" value="FAD/NAD-bd_sf"/>
</dbReference>
<comment type="caution">
    <text evidence="8">The sequence shown here is derived from an EMBL/GenBank/DDBJ whole genome shotgun (WGS) entry which is preliminary data.</text>
</comment>
<dbReference type="PANTHER" id="PTHR42784:SF1">
    <property type="entry name" value="PYRANOSE 2-OXIDASE"/>
    <property type="match status" value="1"/>
</dbReference>
<gene>
    <name evidence="8" type="ORF">ACFSJE_17040</name>
</gene>
<dbReference type="Proteomes" id="UP001597342">
    <property type="component" value="Unassembled WGS sequence"/>
</dbReference>
<dbReference type="SUPFAM" id="SSF54373">
    <property type="entry name" value="FAD-linked reductases, C-terminal domain"/>
    <property type="match status" value="1"/>
</dbReference>
<dbReference type="InterPro" id="IPR051473">
    <property type="entry name" value="P2Ox-like"/>
</dbReference>
<evidence type="ECO:0000313" key="9">
    <source>
        <dbReference type="Proteomes" id="UP001597342"/>
    </source>
</evidence>
<evidence type="ECO:0000256" key="3">
    <source>
        <dbReference type="ARBA" id="ARBA00022630"/>
    </source>
</evidence>
<accession>A0ABW4Y4N1</accession>
<keyword evidence="4" id="KW-0274">FAD</keyword>
<dbReference type="EMBL" id="JBHUHU010000005">
    <property type="protein sequence ID" value="MFD2101498.1"/>
    <property type="molecule type" value="Genomic_DNA"/>
</dbReference>
<keyword evidence="3" id="KW-0285">Flavoprotein</keyword>
<dbReference type="Gene3D" id="3.50.50.60">
    <property type="entry name" value="FAD/NAD(P)-binding domain"/>
    <property type="match status" value="2"/>
</dbReference>
<sequence length="563" mass="63803">MGEKNFEVIVIGSGITGGWAAKEFTEKGLKTLVLERGRDVKHIEDYTTTNKSPWEYKYRGYDSREVQEQYPIQSKKYNFDASSRQYFVNDKEHPYVNPPDKPFRWFRGYQTGGRSIIWGRGTFRMSDLEFGENLRDGHGIDWPIRYKDIEPWYDYVEKFIGICGTKENIAHYPDGKNFLPPFDMNTAEKVIKERMETHYPDRKLIPTRMAHLTKVKPGQFKGRFECQSRNMCHTGCPFGAYFSTNSSTLPAAYGTGKLTLRSNSVVDSIIYDGKTNRAIGVRVIDAETFERMEFFARVIFLCASTLGSTAILLNSKNSHFPNGLANSSGVLGHYLMGHHKNIRGTGVLEGYQDKIDRGHRPSGVTIPRFRNIEGEEMDFYRGYGLSGGAYREGINPNQVGIGSGFKEKLTKPGSWKVILVAYGECLPYFENKVELDSVKKDKWGIPLLHISAEFKENEMKMREDMRDQIQETMEVMGLKDIETSVGSHIVGDATHEMGTARMGKDPKSSVLNGYNQCHDIPNLFVTDGSCMVSSSYMSPSLTYMALTARACDYALQQMKKGVI</sequence>
<evidence type="ECO:0000259" key="6">
    <source>
        <dbReference type="Pfam" id="PF00732"/>
    </source>
</evidence>
<reference evidence="9" key="1">
    <citation type="journal article" date="2019" name="Int. J. Syst. Evol. Microbiol.">
        <title>The Global Catalogue of Microorganisms (GCM) 10K type strain sequencing project: providing services to taxonomists for standard genome sequencing and annotation.</title>
        <authorList>
            <consortium name="The Broad Institute Genomics Platform"/>
            <consortium name="The Broad Institute Genome Sequencing Center for Infectious Disease"/>
            <person name="Wu L."/>
            <person name="Ma J."/>
        </authorList>
    </citation>
    <scope>NUCLEOTIDE SEQUENCE [LARGE SCALE GENOMIC DNA]</scope>
    <source>
        <strain evidence="9">JCM 3389</strain>
    </source>
</reference>
<dbReference type="SUPFAM" id="SSF51905">
    <property type="entry name" value="FAD/NAD(P)-binding domain"/>
    <property type="match status" value="1"/>
</dbReference>
<dbReference type="RefSeq" id="WP_379832073.1">
    <property type="nucleotide sequence ID" value="NZ_JBHUHU010000005.1"/>
</dbReference>
<dbReference type="InterPro" id="IPR007867">
    <property type="entry name" value="GMC_OxRtase_C"/>
</dbReference>
<name>A0ABW4Y4N1_9FLAO</name>
<evidence type="ECO:0000256" key="4">
    <source>
        <dbReference type="ARBA" id="ARBA00022827"/>
    </source>
</evidence>
<evidence type="ECO:0000256" key="2">
    <source>
        <dbReference type="ARBA" id="ARBA00010790"/>
    </source>
</evidence>
<proteinExistence type="inferred from homology"/>
<dbReference type="InterPro" id="IPR000172">
    <property type="entry name" value="GMC_OxRdtase_N"/>
</dbReference>
<dbReference type="Pfam" id="PF05199">
    <property type="entry name" value="GMC_oxred_C"/>
    <property type="match status" value="1"/>
</dbReference>
<comment type="cofactor">
    <cofactor evidence="1">
        <name>FAD</name>
        <dbReference type="ChEBI" id="CHEBI:57692"/>
    </cofactor>
</comment>
<evidence type="ECO:0000256" key="5">
    <source>
        <dbReference type="ARBA" id="ARBA00023002"/>
    </source>
</evidence>
<dbReference type="Pfam" id="PF00732">
    <property type="entry name" value="GMC_oxred_N"/>
    <property type="match status" value="1"/>
</dbReference>
<evidence type="ECO:0000259" key="7">
    <source>
        <dbReference type="Pfam" id="PF05199"/>
    </source>
</evidence>
<protein>
    <submittedName>
        <fullName evidence="8">GMC oxidoreductase</fullName>
    </submittedName>
</protein>
<keyword evidence="5" id="KW-0560">Oxidoreductase</keyword>
<dbReference type="PANTHER" id="PTHR42784">
    <property type="entry name" value="PYRANOSE 2-OXIDASE"/>
    <property type="match status" value="1"/>
</dbReference>
<evidence type="ECO:0000313" key="8">
    <source>
        <dbReference type="EMBL" id="MFD2101498.1"/>
    </source>
</evidence>
<feature type="domain" description="Glucose-methanol-choline oxidoreductase N-terminal" evidence="6">
    <location>
        <begin position="225"/>
        <end position="315"/>
    </location>
</feature>
<evidence type="ECO:0000256" key="1">
    <source>
        <dbReference type="ARBA" id="ARBA00001974"/>
    </source>
</evidence>
<comment type="similarity">
    <text evidence="2">Belongs to the GMC oxidoreductase family.</text>
</comment>
<organism evidence="8 9">
    <name type="scientific">Flagellimonas iocasae</name>
    <dbReference type="NCBI Taxonomy" id="2055905"/>
    <lineage>
        <taxon>Bacteria</taxon>
        <taxon>Pseudomonadati</taxon>
        <taxon>Bacteroidota</taxon>
        <taxon>Flavobacteriia</taxon>
        <taxon>Flavobacteriales</taxon>
        <taxon>Flavobacteriaceae</taxon>
        <taxon>Flagellimonas</taxon>
    </lineage>
</organism>
<keyword evidence="9" id="KW-1185">Reference proteome</keyword>